<evidence type="ECO:0000256" key="2">
    <source>
        <dbReference type="ARBA" id="ARBA00004164"/>
    </source>
</evidence>
<dbReference type="Gene3D" id="1.10.287.2900">
    <property type="match status" value="1"/>
</dbReference>
<evidence type="ECO:0000256" key="1">
    <source>
        <dbReference type="ARBA" id="ARBA00001973"/>
    </source>
</evidence>
<accession>A0A9W8RY13</accession>
<reference evidence="14" key="1">
    <citation type="submission" date="2022-09" db="EMBL/GenBank/DDBJ databases">
        <title>Fusarium specimens isolated from Avocado Roots.</title>
        <authorList>
            <person name="Stajich J."/>
            <person name="Roper C."/>
            <person name="Heimlech-Rivalta G."/>
        </authorList>
    </citation>
    <scope>NUCLEOTIDE SEQUENCE</scope>
    <source>
        <strain evidence="14">CF00136</strain>
    </source>
</reference>
<keyword evidence="8" id="KW-0496">Mitochondrion</keyword>
<dbReference type="Proteomes" id="UP001152049">
    <property type="component" value="Unassembled WGS sequence"/>
</dbReference>
<keyword evidence="4" id="KW-0813">Transport</keyword>
<dbReference type="EMBL" id="JAOQAZ010000015">
    <property type="protein sequence ID" value="KAJ4258781.1"/>
    <property type="molecule type" value="Genomic_DNA"/>
</dbReference>
<keyword evidence="10" id="KW-0676">Redox-active center</keyword>
<comment type="cofactor">
    <cofactor evidence="1">
        <name>Cu(2+)</name>
        <dbReference type="ChEBI" id="CHEBI:29036"/>
    </cofactor>
</comment>
<dbReference type="GO" id="GO:0045041">
    <property type="term" value="P:protein import into mitochondrial intermembrane space"/>
    <property type="evidence" value="ECO:0007669"/>
    <property type="project" value="InterPro"/>
</dbReference>
<evidence type="ECO:0000313" key="14">
    <source>
        <dbReference type="EMBL" id="KAJ4258781.1"/>
    </source>
</evidence>
<evidence type="ECO:0000256" key="8">
    <source>
        <dbReference type="ARBA" id="ARBA00023128"/>
    </source>
</evidence>
<proteinExistence type="predicted"/>
<feature type="region of interest" description="Disordered" evidence="13">
    <location>
        <begin position="1"/>
        <end position="91"/>
    </location>
</feature>
<evidence type="ECO:0000256" key="9">
    <source>
        <dbReference type="ARBA" id="ARBA00023157"/>
    </source>
</evidence>
<evidence type="ECO:0000256" key="10">
    <source>
        <dbReference type="ARBA" id="ARBA00023284"/>
    </source>
</evidence>
<evidence type="ECO:0000256" key="7">
    <source>
        <dbReference type="ARBA" id="ARBA00023010"/>
    </source>
</evidence>
<keyword evidence="7" id="KW-0811">Translocation</keyword>
<evidence type="ECO:0000256" key="3">
    <source>
        <dbReference type="ARBA" id="ARBA00013714"/>
    </source>
</evidence>
<name>A0A9W8RY13_9HYPO</name>
<dbReference type="AlphaFoldDB" id="A0A9W8RY13"/>
<dbReference type="PANTHER" id="PTHR21622:SF0">
    <property type="entry name" value="COILED-COIL-HELIX-COILED-COIL-HELIX DOMAIN CONTAINING 4"/>
    <property type="match status" value="1"/>
</dbReference>
<evidence type="ECO:0000256" key="6">
    <source>
        <dbReference type="ARBA" id="ARBA00023002"/>
    </source>
</evidence>
<organism evidence="14 15">
    <name type="scientific">Fusarium torreyae</name>
    <dbReference type="NCBI Taxonomy" id="1237075"/>
    <lineage>
        <taxon>Eukaryota</taxon>
        <taxon>Fungi</taxon>
        <taxon>Dikarya</taxon>
        <taxon>Ascomycota</taxon>
        <taxon>Pezizomycotina</taxon>
        <taxon>Sordariomycetes</taxon>
        <taxon>Hypocreomycetidae</taxon>
        <taxon>Hypocreales</taxon>
        <taxon>Nectriaceae</taxon>
        <taxon>Fusarium</taxon>
    </lineage>
</organism>
<sequence>MAELRSTGGILDCHPQPDSAPALSDDDHFAIDSSIKKKNPSGESSNMHISKDRGLIGPHESPANARDAMMKDDHETPEEKDPSQQGAYNPETGEFNWDCPCLGGMAHGPCGEEFKAAFRCFTLSAEEPRGIECIDKFQYVGFWEA</sequence>
<evidence type="ECO:0000313" key="15">
    <source>
        <dbReference type="Proteomes" id="UP001152049"/>
    </source>
</evidence>
<evidence type="ECO:0000256" key="13">
    <source>
        <dbReference type="SAM" id="MobiDB-lite"/>
    </source>
</evidence>
<evidence type="ECO:0000256" key="4">
    <source>
        <dbReference type="ARBA" id="ARBA00022448"/>
    </source>
</evidence>
<dbReference type="GO" id="GO:0005758">
    <property type="term" value="C:mitochondrial intermembrane space"/>
    <property type="evidence" value="ECO:0007669"/>
    <property type="project" value="TreeGrafter"/>
</dbReference>
<dbReference type="OrthoDB" id="7481291at2759"/>
<dbReference type="GO" id="GO:0015035">
    <property type="term" value="F:protein-disulfide reductase activity"/>
    <property type="evidence" value="ECO:0007669"/>
    <property type="project" value="InterPro"/>
</dbReference>
<protein>
    <recommendedName>
        <fullName evidence="3">Mitochondrial intermembrane space import and assembly protein 40</fullName>
    </recommendedName>
    <alternativeName>
        <fullName evidence="12">Mitochondrial import inner membrane translocase TIM40</fullName>
    </alternativeName>
</protein>
<evidence type="ECO:0000256" key="12">
    <source>
        <dbReference type="ARBA" id="ARBA00033150"/>
    </source>
</evidence>
<comment type="caution">
    <text evidence="14">The sequence shown here is derived from an EMBL/GenBank/DDBJ whole genome shotgun (WGS) entry which is preliminary data.</text>
</comment>
<evidence type="ECO:0000256" key="11">
    <source>
        <dbReference type="ARBA" id="ARBA00024980"/>
    </source>
</evidence>
<comment type="subcellular location">
    <subcellularLocation>
        <location evidence="2">Mitochondrion inner membrane</location>
        <topology evidence="2">Single-pass type II membrane protein</topology>
        <orientation evidence="2">Intermembrane side</orientation>
    </subcellularLocation>
</comment>
<dbReference type="PANTHER" id="PTHR21622">
    <property type="entry name" value="COILED-COIL-HELIX-COILED-COIL-HELIX DOMAIN CONTAINING 4"/>
    <property type="match status" value="1"/>
</dbReference>
<dbReference type="GO" id="GO:0005743">
    <property type="term" value="C:mitochondrial inner membrane"/>
    <property type="evidence" value="ECO:0007669"/>
    <property type="project" value="UniProtKB-SubCell"/>
</dbReference>
<keyword evidence="9" id="KW-1015">Disulfide bond</keyword>
<keyword evidence="15" id="KW-1185">Reference proteome</keyword>
<dbReference type="InterPro" id="IPR039289">
    <property type="entry name" value="CHCHD4"/>
</dbReference>
<evidence type="ECO:0000256" key="5">
    <source>
        <dbReference type="ARBA" id="ARBA00022927"/>
    </source>
</evidence>
<comment type="function">
    <text evidence="11">Required for the import and folding of small cysteine-containing proteins (small Tim) in the mitochondrial intermembrane space (IMS). Forms a redox cycle with ERV1 that involves a disulfide relay system. Precursor proteins to be imported into the IMS are translocated in their reduced form into the mitochondria. The oxidized form of MIA40 forms a transient intermolecular disulfide bridge with the reduced precursor protein, resulting in oxidation of the precursor protein that now contains an intramolecular disulfide bond and is able to undergo folding in the IMS.</text>
</comment>
<gene>
    <name evidence="14" type="primary">MIA40_2</name>
    <name evidence="14" type="ORF">NW762_007868</name>
</gene>
<feature type="compositionally biased region" description="Basic and acidic residues" evidence="13">
    <location>
        <begin position="68"/>
        <end position="82"/>
    </location>
</feature>
<keyword evidence="5" id="KW-0653">Protein transport</keyword>
<keyword evidence="6" id="KW-0560">Oxidoreductase</keyword>